<protein>
    <submittedName>
        <fullName evidence="1">Uncharacterized protein</fullName>
    </submittedName>
</protein>
<evidence type="ECO:0000313" key="2">
    <source>
        <dbReference type="Proteomes" id="UP000790709"/>
    </source>
</evidence>
<dbReference type="Proteomes" id="UP000790709">
    <property type="component" value="Unassembled WGS sequence"/>
</dbReference>
<organism evidence="1 2">
    <name type="scientific">Leucogyrophana mollusca</name>
    <dbReference type="NCBI Taxonomy" id="85980"/>
    <lineage>
        <taxon>Eukaryota</taxon>
        <taxon>Fungi</taxon>
        <taxon>Dikarya</taxon>
        <taxon>Basidiomycota</taxon>
        <taxon>Agaricomycotina</taxon>
        <taxon>Agaricomycetes</taxon>
        <taxon>Agaricomycetidae</taxon>
        <taxon>Boletales</taxon>
        <taxon>Boletales incertae sedis</taxon>
        <taxon>Leucogyrophana</taxon>
    </lineage>
</organism>
<proteinExistence type="predicted"/>
<name>A0ACB8BQB4_9AGAM</name>
<gene>
    <name evidence="1" type="ORF">BV22DRAFT_1031103</name>
</gene>
<evidence type="ECO:0000313" key="1">
    <source>
        <dbReference type="EMBL" id="KAH7928105.1"/>
    </source>
</evidence>
<sequence length="596" mass="64017">MDNTLSNLPTDLGAQAGVQGTSDPTTPPVKRRPGRPKGSGKKQHAENVDTSAQKIKRPVGRPRKDGLPAGSVGARRVTQPRKSSVKAPPDAPQLPPGVPFAGAYYPQHPGIPPPWQPSFPPHMAVHGSASAPPIGLQANGGAAIATAVHPQYTIDPNLNRSEWADLLRTKPRDFFQTLLTALAAPNPISSSGPSVEEAFKSHLGSLDQNKEHQSLPQLYSLLRTFWLPSSPAYLSLIASSPNKARSSEHRFLYWDPLPLVFNGIACSVCNALLNNRGRIRTGPIKVYDLEKPFFIIACEYICTNPTCVTPTSPEGRKYASTDASIMNALPSRLKDEFPARLLQGDTDLGSGVNVWNWHAMGVSKSLWNMVKGCLRAGMTKDAILHVIGAIQHPLPDDGEKYEEEEEEAIGDGPQRGAVGVIQADNGSITQNQSSSDEYNDAWKANTATTDPGPSQSNGPQASSSTLASATPDLPTASSSSAQPPQYTFGQPAQFATYPYAAPYTYYGQPQNPPPPGNGSEQSSLKRSFGYGEAPSEVAILEPSQKRTRHCCKCGSQDCKGKGGRSFCLNACQDCGKVDCRGRNSRRPDKLCSEAWN</sequence>
<comment type="caution">
    <text evidence="1">The sequence shown here is derived from an EMBL/GenBank/DDBJ whole genome shotgun (WGS) entry which is preliminary data.</text>
</comment>
<accession>A0ACB8BQB4</accession>
<reference evidence="1" key="1">
    <citation type="journal article" date="2021" name="New Phytol.">
        <title>Evolutionary innovations through gain and loss of genes in the ectomycorrhizal Boletales.</title>
        <authorList>
            <person name="Wu G."/>
            <person name="Miyauchi S."/>
            <person name="Morin E."/>
            <person name="Kuo A."/>
            <person name="Drula E."/>
            <person name="Varga T."/>
            <person name="Kohler A."/>
            <person name="Feng B."/>
            <person name="Cao Y."/>
            <person name="Lipzen A."/>
            <person name="Daum C."/>
            <person name="Hundley H."/>
            <person name="Pangilinan J."/>
            <person name="Johnson J."/>
            <person name="Barry K."/>
            <person name="LaButti K."/>
            <person name="Ng V."/>
            <person name="Ahrendt S."/>
            <person name="Min B."/>
            <person name="Choi I.G."/>
            <person name="Park H."/>
            <person name="Plett J.M."/>
            <person name="Magnuson J."/>
            <person name="Spatafora J.W."/>
            <person name="Nagy L.G."/>
            <person name="Henrissat B."/>
            <person name="Grigoriev I.V."/>
            <person name="Yang Z.L."/>
            <person name="Xu J."/>
            <person name="Martin F.M."/>
        </authorList>
    </citation>
    <scope>NUCLEOTIDE SEQUENCE</scope>
    <source>
        <strain evidence="1">KUC20120723A-06</strain>
    </source>
</reference>
<keyword evidence="2" id="KW-1185">Reference proteome</keyword>
<dbReference type="EMBL" id="MU266357">
    <property type="protein sequence ID" value="KAH7928105.1"/>
    <property type="molecule type" value="Genomic_DNA"/>
</dbReference>